<organism evidence="1 2">
    <name type="scientific">Paracoccus methylovorus</name>
    <dbReference type="NCBI Taxonomy" id="2812658"/>
    <lineage>
        <taxon>Bacteria</taxon>
        <taxon>Pseudomonadati</taxon>
        <taxon>Pseudomonadota</taxon>
        <taxon>Alphaproteobacteria</taxon>
        <taxon>Rhodobacterales</taxon>
        <taxon>Paracoccaceae</taxon>
        <taxon>Paracoccus</taxon>
    </lineage>
</organism>
<evidence type="ECO:0000313" key="2">
    <source>
        <dbReference type="Proteomes" id="UP000663629"/>
    </source>
</evidence>
<dbReference type="Gene3D" id="1.10.10.10">
    <property type="entry name" value="Winged helix-like DNA-binding domain superfamily/Winged helix DNA-binding domain"/>
    <property type="match status" value="1"/>
</dbReference>
<accession>A0ABX7JPY3</accession>
<dbReference type="RefSeq" id="WP_205296929.1">
    <property type="nucleotide sequence ID" value="NZ_CP070371.1"/>
</dbReference>
<dbReference type="InterPro" id="IPR036388">
    <property type="entry name" value="WH-like_DNA-bd_sf"/>
</dbReference>
<dbReference type="EMBL" id="CP070371">
    <property type="protein sequence ID" value="QRZ16041.1"/>
    <property type="molecule type" value="Genomic_DNA"/>
</dbReference>
<gene>
    <name evidence="1" type="ORF">JWJ88_19745</name>
</gene>
<proteinExistence type="predicted"/>
<evidence type="ECO:0008006" key="3">
    <source>
        <dbReference type="Google" id="ProtNLM"/>
    </source>
</evidence>
<name>A0ABX7JPY3_9RHOB</name>
<evidence type="ECO:0000313" key="1">
    <source>
        <dbReference type="EMBL" id="QRZ16041.1"/>
    </source>
</evidence>
<sequence>MSRMRSAVRLLTRLSEAGEDAILPGELAAPFFGPGFDRLLAKRVLVEQAPLSDWDVCDACECGLPCRPIRKAGDGYRAECPLDRRHDIDLTEDDLREFRIGAAALASVIGAAAGFGAAPKLAAEKVWRLGDTPSGRAVFLVLESAALTGDGIIATLRQAAQGSDIAILAPQLPAEIARRHQDAGFHLIEILEVLTPATNGLGGTIDIAALAPVPLAPVLRVRRATAEVQWDGRSVILSRQIFPVFERLLEKAVSRDQVASGAHVEGTTAREAKDLIRELRDAFKAAGFTDAESKTLIMTVRNRGYRLGVPASDIVVDG</sequence>
<dbReference type="Proteomes" id="UP000663629">
    <property type="component" value="Chromosome 2"/>
</dbReference>
<keyword evidence="2" id="KW-1185">Reference proteome</keyword>
<protein>
    <recommendedName>
        <fullName evidence="3">OmpR/PhoB-type domain-containing protein</fullName>
    </recommendedName>
</protein>
<reference evidence="1 2" key="1">
    <citation type="submission" date="2021-02" db="EMBL/GenBank/DDBJ databases">
        <title>Paracoccus methylovroum sp.nov., a new methanol and methylamine utilizing methylotrophic denitrifer.</title>
        <authorList>
            <person name="Timsy T."/>
            <person name="Behrendt U."/>
            <person name="Ulrich A."/>
            <person name="Spanner T."/>
            <person name="Foesel B.U."/>
            <person name="Horn M.A."/>
            <person name="Kolb S."/>
        </authorList>
    </citation>
    <scope>NUCLEOTIDE SEQUENCE [LARGE SCALE GENOMIC DNA]</scope>
    <source>
        <strain evidence="1 2">H4-D09</strain>
    </source>
</reference>